<evidence type="ECO:0000313" key="2">
    <source>
        <dbReference type="EMBL" id="CAF1061881.1"/>
    </source>
</evidence>
<dbReference type="OrthoDB" id="10370144at2759"/>
<evidence type="ECO:0000256" key="1">
    <source>
        <dbReference type="SAM" id="Phobius"/>
    </source>
</evidence>
<proteinExistence type="predicted"/>
<dbReference type="EMBL" id="CAJNOJ010000171">
    <property type="protein sequence ID" value="CAF1237830.1"/>
    <property type="molecule type" value="Genomic_DNA"/>
</dbReference>
<dbReference type="Proteomes" id="UP000663852">
    <property type="component" value="Unassembled WGS sequence"/>
</dbReference>
<dbReference type="InterPro" id="IPR036188">
    <property type="entry name" value="FAD/NAD-bd_sf"/>
</dbReference>
<comment type="caution">
    <text evidence="3">The sequence shown here is derived from an EMBL/GenBank/DDBJ whole genome shotgun (WGS) entry which is preliminary data.</text>
</comment>
<keyword evidence="1" id="KW-1133">Transmembrane helix</keyword>
<name>A0A814Z3Z6_ADIRI</name>
<evidence type="ECO:0000313" key="5">
    <source>
        <dbReference type="Proteomes" id="UP000663852"/>
    </source>
</evidence>
<organism evidence="3 5">
    <name type="scientific">Adineta ricciae</name>
    <name type="common">Rotifer</name>
    <dbReference type="NCBI Taxonomy" id="249248"/>
    <lineage>
        <taxon>Eukaryota</taxon>
        <taxon>Metazoa</taxon>
        <taxon>Spiralia</taxon>
        <taxon>Gnathifera</taxon>
        <taxon>Rotifera</taxon>
        <taxon>Eurotatoria</taxon>
        <taxon>Bdelloidea</taxon>
        <taxon>Adinetida</taxon>
        <taxon>Adinetidae</taxon>
        <taxon>Adineta</taxon>
    </lineage>
</organism>
<dbReference type="EMBL" id="CAJNOR010001037">
    <property type="protein sequence ID" value="CAF1061881.1"/>
    <property type="molecule type" value="Genomic_DNA"/>
</dbReference>
<feature type="transmembrane region" description="Helical" evidence="1">
    <location>
        <begin position="35"/>
        <end position="53"/>
    </location>
</feature>
<dbReference type="AlphaFoldDB" id="A0A814Z3Z6"/>
<dbReference type="Pfam" id="PF04820">
    <property type="entry name" value="Trp_halogenase"/>
    <property type="match status" value="1"/>
</dbReference>
<evidence type="ECO:0000313" key="3">
    <source>
        <dbReference type="EMBL" id="CAF1237830.1"/>
    </source>
</evidence>
<sequence length="547" mass="63422">MLLFLIFSLFIILSYIIYNKNKKKRLSSNISQYDHAIIIGGSFAGIITAVYLTKYFKKITIIESDDVLNDKLMKSTPEEIMNNRCYLESPTSLGRTGVPHIYQPHILPIEGQNILKELFPNLFSDLLDQYNICQYSLNHGAKFVINNVTLNENLTEKIHYFAIDRFILEIVLRKYLCSKYEEQIQWKCNSKVIQLLTDSSLNLVQGVKYRLKQTFVDIYGDFIIDCTGQYSSSIKWLKNSFNLYIPSEQIHFGCGYLSFIGERFTTNNSSLDSLYLFVHTANVPLNNIGCYIAPISVIKKTNENSLGILSSVGINSNNYEHPPSDSFEDLLEWIKDKISVECYMILKSIKVFSPLISYKRGMDYRKYVEILGKKWPKNFILLGDSMCAFDPQFGQGITHICRQAKELNKIFEENSSELKDISHIYNSRASKISDECWIASTASNWKTSTLKVIRTNQYGETKIFRRNENFSNSSKEYQLKTPFLIKFMQWYNYWLLHCASKSGKLSTEFLYVINQHKNPIVLFKPTTFFSVCFASFMSYFHLSKKHA</sequence>
<keyword evidence="1" id="KW-0812">Transmembrane</keyword>
<keyword evidence="4" id="KW-1185">Reference proteome</keyword>
<dbReference type="GO" id="GO:0004497">
    <property type="term" value="F:monooxygenase activity"/>
    <property type="evidence" value="ECO:0007669"/>
    <property type="project" value="InterPro"/>
</dbReference>
<dbReference type="SUPFAM" id="SSF51905">
    <property type="entry name" value="FAD/NAD(P)-binding domain"/>
    <property type="match status" value="1"/>
</dbReference>
<keyword evidence="1" id="KW-0472">Membrane</keyword>
<reference evidence="3" key="1">
    <citation type="submission" date="2021-02" db="EMBL/GenBank/DDBJ databases">
        <authorList>
            <person name="Nowell W R."/>
        </authorList>
    </citation>
    <scope>NUCLEOTIDE SEQUENCE</scope>
</reference>
<accession>A0A814Z3Z6</accession>
<gene>
    <name evidence="3" type="ORF">EDS130_LOCUS27290</name>
    <name evidence="2" type="ORF">XAT740_LOCUS16330</name>
</gene>
<dbReference type="InterPro" id="IPR006905">
    <property type="entry name" value="Flavin_halogenase"/>
</dbReference>
<dbReference type="Gene3D" id="3.50.50.60">
    <property type="entry name" value="FAD/NAD(P)-binding domain"/>
    <property type="match status" value="1"/>
</dbReference>
<evidence type="ECO:0000313" key="4">
    <source>
        <dbReference type="Proteomes" id="UP000663828"/>
    </source>
</evidence>
<protein>
    <submittedName>
        <fullName evidence="3">Uncharacterized protein</fullName>
    </submittedName>
</protein>
<feature type="transmembrane region" description="Helical" evidence="1">
    <location>
        <begin position="521"/>
        <end position="542"/>
    </location>
</feature>
<dbReference type="Proteomes" id="UP000663828">
    <property type="component" value="Unassembled WGS sequence"/>
</dbReference>